<keyword evidence="2" id="KW-1185">Reference proteome</keyword>
<accession>A0ABS1I523</accession>
<comment type="caution">
    <text evidence="1">The sequence shown here is derived from an EMBL/GenBank/DDBJ whole genome shotgun (WGS) entry which is preliminary data.</text>
</comment>
<organism evidence="1 2">
    <name type="scientific">Azospirillum aestuarii</name>
    <dbReference type="NCBI Taxonomy" id="2802052"/>
    <lineage>
        <taxon>Bacteria</taxon>
        <taxon>Pseudomonadati</taxon>
        <taxon>Pseudomonadota</taxon>
        <taxon>Alphaproteobacteria</taxon>
        <taxon>Rhodospirillales</taxon>
        <taxon>Azospirillaceae</taxon>
        <taxon>Azospirillum</taxon>
    </lineage>
</organism>
<gene>
    <name evidence="1" type="ORF">JJL56_24590</name>
</gene>
<proteinExistence type="predicted"/>
<evidence type="ECO:0000313" key="2">
    <source>
        <dbReference type="Proteomes" id="UP000654452"/>
    </source>
</evidence>
<reference evidence="1 2" key="1">
    <citation type="submission" date="2021-01" db="EMBL/GenBank/DDBJ databases">
        <title>Azospirillum sp. YIM DDC1 draft genome.</title>
        <authorList>
            <person name="Wang Y.-X."/>
        </authorList>
    </citation>
    <scope>NUCLEOTIDE SEQUENCE [LARGE SCALE GENOMIC DNA]</scope>
    <source>
        <strain evidence="1 2">YIM DDC1</strain>
    </source>
</reference>
<dbReference type="EMBL" id="JAEPIV010000020">
    <property type="protein sequence ID" value="MBK4722036.1"/>
    <property type="molecule type" value="Genomic_DNA"/>
</dbReference>
<evidence type="ECO:0000313" key="1">
    <source>
        <dbReference type="EMBL" id="MBK4722036.1"/>
    </source>
</evidence>
<protein>
    <submittedName>
        <fullName evidence="1">Uncharacterized protein</fullName>
    </submittedName>
</protein>
<sequence length="164" mass="17357">MDEAVQHDPDGSEGTLRLRSSLAAMSQTVERPVAPIRIPRGSAELKALTRVIWRSRIVLGAPGVADDIAELDSDDAIGLPVDACVFEVGISAEPQALNGHSVIAGAWADGMAMLDLEGRIVIAACEGEDDTEQFYLKHVHFDGETARLVNLNPDHGSLPAPAPA</sequence>
<dbReference type="Proteomes" id="UP000654452">
    <property type="component" value="Unassembled WGS sequence"/>
</dbReference>
<name>A0ABS1I523_9PROT</name>